<accession>A0A183LCW5</accession>
<keyword evidence="2" id="KW-1185">Reference proteome</keyword>
<gene>
    <name evidence="1" type="ORF">SMRZ_LOCUS1640</name>
</gene>
<dbReference type="Proteomes" id="UP000277204">
    <property type="component" value="Unassembled WGS sequence"/>
</dbReference>
<name>A0A183LCW5_9TREM</name>
<dbReference type="EMBL" id="UZAI01000372">
    <property type="protein sequence ID" value="VDO51922.1"/>
    <property type="molecule type" value="Genomic_DNA"/>
</dbReference>
<organism evidence="1 2">
    <name type="scientific">Schistosoma margrebowiei</name>
    <dbReference type="NCBI Taxonomy" id="48269"/>
    <lineage>
        <taxon>Eukaryota</taxon>
        <taxon>Metazoa</taxon>
        <taxon>Spiralia</taxon>
        <taxon>Lophotrochozoa</taxon>
        <taxon>Platyhelminthes</taxon>
        <taxon>Trematoda</taxon>
        <taxon>Digenea</taxon>
        <taxon>Strigeidida</taxon>
        <taxon>Schistosomatoidea</taxon>
        <taxon>Schistosomatidae</taxon>
        <taxon>Schistosoma</taxon>
    </lineage>
</organism>
<evidence type="ECO:0000313" key="1">
    <source>
        <dbReference type="EMBL" id="VDO51922.1"/>
    </source>
</evidence>
<reference evidence="1 2" key="1">
    <citation type="submission" date="2018-11" db="EMBL/GenBank/DDBJ databases">
        <authorList>
            <consortium name="Pathogen Informatics"/>
        </authorList>
    </citation>
    <scope>NUCLEOTIDE SEQUENCE [LARGE SCALE GENOMIC DNA]</scope>
    <source>
        <strain evidence="1 2">Zambia</strain>
    </source>
</reference>
<sequence>MLIPTSSSSFIWNSLMNLMEQQQQQQQKCLFYFKLKIDMSVCNTTVHSAATNANIFNFDSNELGVSNDHLSLSMTSKSDMIFPNDSHISDKVPCKSEGNMSSKSNHDKKPDAVLIDVDFSDDPLLSDDILNKFEENLSEESNADDVNIIYYLSS</sequence>
<protein>
    <submittedName>
        <fullName evidence="1">Uncharacterized protein</fullName>
    </submittedName>
</protein>
<dbReference type="AlphaFoldDB" id="A0A183LCW5"/>
<proteinExistence type="predicted"/>
<evidence type="ECO:0000313" key="2">
    <source>
        <dbReference type="Proteomes" id="UP000277204"/>
    </source>
</evidence>